<dbReference type="PANTHER" id="PTHR37984">
    <property type="entry name" value="PROTEIN CBG26694"/>
    <property type="match status" value="1"/>
</dbReference>
<dbReference type="Pfam" id="PF17921">
    <property type="entry name" value="Integrase_H2C2"/>
    <property type="match status" value="1"/>
</dbReference>
<dbReference type="PANTHER" id="PTHR37984:SF15">
    <property type="entry name" value="INTEGRASE CATALYTIC DOMAIN-CONTAINING PROTEIN"/>
    <property type="match status" value="1"/>
</dbReference>
<sequence>MEFDLLAFTLSPTTEVFHKCRKKDLLLIAEFFNIEVPREEKKQVIKDFLFNQLVLSGILPEVEEQPAVTSKAVTEEVASGVNATETLRSEELSKKPIPPPRSRPLSTSVSSPASTPTTPVTSRVEKDAQEFDVSKYIKLVSPFRESEVDAYFVAFERIAGKLKWPRDMWALLLQCSFTGKAQEICASLPIEQSLDYEVVKTAVLRAYELVPEAYRQKFRAHAKSVRQTHMEFAREKRALFEKWCLSSKITTFEQLQKLILLEDFKSCLSEGVVVHLNEQKVTALLDAAVLAEFVLTHRNVFTSVRLSNIPLASKNTLRDFSRFPQHMSKSNGNRDGKSAPSGGRDRRSCFYCLDQGHLIAECQAWKKKNAEAKTKKAALVQTMSLVEDESMQPFLLSGSVSLSDTEHQPIVILRDTGSAQSFILKELLPFSQSSYTGTDVLIRGIAMGCDSVPLHQVHLKSDLVNGLVHLGVREQLPFDGVGLILGNDLAGGRVFPRPIVVNNGKINDTSSLSQEFPSTFPVCAVTRAQSKKFEDVVNLTESFLQVPSEPLKCELTIRPALGEETDINNPHETLGVDRDQLIAAQKIDPSLTPCFDAALDCNQVPDVRIPYYCDNGVLMRKWKPENDDSDCREVHQIVLPAAYRPQMLKLAHENVLAGHLGVNKTFHRVTKYFFWPGCKSSITKFCRTCDVCQRSGKPNQKVPVAPLHPVPVMAEPFERLILDCVGPLPKTKSGYQYVLTIMCTATRFPEAIPLRTVKSPVVIKALVMFCTTFGLPKEIQTDQGSNFTSKIFTQTLAALGVSHRMSSAHHPESQGSLERYHQTLKATIRAYCIETGREWDEGLPFLLFATRESVQESIGFSPADLVFGNTVRGPLKMLSEQLLSVNRSFIPVSEYVTSFRERLHGAWDMAQKHLSATQVKMKSRFDKKSVDQKKLKNSVILRDLYNTLSYLTDCQRKELLQLIDKYPSLFADMPGRTSVLTHDIDVGDSLPIKQNAYGVNPKKRAIMKEEIEYMLCHDIAIPSQSPWKDCVDRVGSTNFVSKLDLLKGYWQVPLTPRASEISAFVTPDHFMQYKVLAFGMRNASATFQRLMQRVLVGVTNCEVYTDDVVVYSSSWEEHVKALEDVFSKLAAASLTLNAAKCEFEKAVVTYLGKQVGQGCVRPVVAKVEAILQFPTPSNKRELRRFLDMAGYYRGFCRNFSAVVSPLTDHLSSSLNAPVLSAPNFEKPFKLQVDASATGAGAVLLQEDEHDVDHPISYFSKKFTFYQRRYSSIEKEALALLLALQHFDVYVGGRITITCGSLGERA</sequence>
<evidence type="ECO:0000259" key="7">
    <source>
        <dbReference type="PROSITE" id="PS50994"/>
    </source>
</evidence>
<dbReference type="CDD" id="cd01647">
    <property type="entry name" value="RT_LTR"/>
    <property type="match status" value="1"/>
</dbReference>
<feature type="region of interest" description="Disordered" evidence="6">
    <location>
        <begin position="323"/>
        <end position="344"/>
    </location>
</feature>
<evidence type="ECO:0000256" key="1">
    <source>
        <dbReference type="ARBA" id="ARBA00010879"/>
    </source>
</evidence>
<keyword evidence="4" id="KW-0064">Aspartyl protease</keyword>
<dbReference type="SUPFAM" id="SSF56672">
    <property type="entry name" value="DNA/RNA polymerases"/>
    <property type="match status" value="1"/>
</dbReference>
<dbReference type="Proteomes" id="UP000830375">
    <property type="component" value="Unassembled WGS sequence"/>
</dbReference>
<dbReference type="PROSITE" id="PS50994">
    <property type="entry name" value="INTEGRASE"/>
    <property type="match status" value="1"/>
</dbReference>
<evidence type="ECO:0000256" key="6">
    <source>
        <dbReference type="SAM" id="MobiDB-lite"/>
    </source>
</evidence>
<evidence type="ECO:0000256" key="3">
    <source>
        <dbReference type="ARBA" id="ARBA00022670"/>
    </source>
</evidence>
<evidence type="ECO:0000313" key="9">
    <source>
        <dbReference type="Proteomes" id="UP000830375"/>
    </source>
</evidence>
<evidence type="ECO:0000256" key="4">
    <source>
        <dbReference type="ARBA" id="ARBA00022750"/>
    </source>
</evidence>
<dbReference type="InterPro" id="IPR043502">
    <property type="entry name" value="DNA/RNA_pol_sf"/>
</dbReference>
<dbReference type="InterPro" id="IPR000477">
    <property type="entry name" value="RT_dom"/>
</dbReference>
<dbReference type="Pfam" id="PF17919">
    <property type="entry name" value="RT_RNaseH_2"/>
    <property type="match status" value="1"/>
</dbReference>
<evidence type="ECO:0000256" key="5">
    <source>
        <dbReference type="ARBA" id="ARBA00039658"/>
    </source>
</evidence>
<evidence type="ECO:0000313" key="8">
    <source>
        <dbReference type="EMBL" id="KAI2665219.1"/>
    </source>
</evidence>
<dbReference type="Gene3D" id="1.10.4020.10">
    <property type="entry name" value="DNA breaking-rejoining enzymes"/>
    <property type="match status" value="1"/>
</dbReference>
<dbReference type="InterPro" id="IPR041577">
    <property type="entry name" value="RT_RNaseH_2"/>
</dbReference>
<dbReference type="InterPro" id="IPR041588">
    <property type="entry name" value="Integrase_H2C2"/>
</dbReference>
<dbReference type="InterPro" id="IPR043128">
    <property type="entry name" value="Rev_trsase/Diguanyl_cyclase"/>
</dbReference>
<dbReference type="InterPro" id="IPR036875">
    <property type="entry name" value="Znf_CCHC_sf"/>
</dbReference>
<dbReference type="SUPFAM" id="SSF53098">
    <property type="entry name" value="Ribonuclease H-like"/>
    <property type="match status" value="1"/>
</dbReference>
<dbReference type="InterPro" id="IPR012337">
    <property type="entry name" value="RNaseH-like_sf"/>
</dbReference>
<evidence type="ECO:0000256" key="2">
    <source>
        <dbReference type="ARBA" id="ARBA00012180"/>
    </source>
</evidence>
<proteinExistence type="inferred from homology"/>
<comment type="similarity">
    <text evidence="1">Belongs to the beta type-B retroviral polymerase family. HERV class-II K(HML-2) pol subfamily.</text>
</comment>
<reference evidence="8 9" key="1">
    <citation type="submission" date="2022-01" db="EMBL/GenBank/DDBJ databases">
        <title>A high-quality chromosome-level genome assembly of rohu carp, Labeo rohita.</title>
        <authorList>
            <person name="Arick M.A. II"/>
            <person name="Hsu C.-Y."/>
            <person name="Magbanua Z."/>
            <person name="Pechanova O."/>
            <person name="Grover C."/>
            <person name="Miller E."/>
            <person name="Thrash A."/>
            <person name="Ezzel L."/>
            <person name="Alam S."/>
            <person name="Benzie J."/>
            <person name="Hamilton M."/>
            <person name="Karsi A."/>
            <person name="Lawrence M.L."/>
            <person name="Peterson D.G."/>
        </authorList>
    </citation>
    <scope>NUCLEOTIDE SEQUENCE [LARGE SCALE GENOMIC DNA]</scope>
    <source>
        <strain evidence="9">BAU-BD-2019</strain>
        <tissue evidence="8">Blood</tissue>
    </source>
</reference>
<organism evidence="8 9">
    <name type="scientific">Labeo rohita</name>
    <name type="common">Indian major carp</name>
    <name type="synonym">Cyprinus rohita</name>
    <dbReference type="NCBI Taxonomy" id="84645"/>
    <lineage>
        <taxon>Eukaryota</taxon>
        <taxon>Metazoa</taxon>
        <taxon>Chordata</taxon>
        <taxon>Craniata</taxon>
        <taxon>Vertebrata</taxon>
        <taxon>Euteleostomi</taxon>
        <taxon>Actinopterygii</taxon>
        <taxon>Neopterygii</taxon>
        <taxon>Teleostei</taxon>
        <taxon>Ostariophysi</taxon>
        <taxon>Cypriniformes</taxon>
        <taxon>Cyprinidae</taxon>
        <taxon>Labeoninae</taxon>
        <taxon>Labeonini</taxon>
        <taxon>Labeo</taxon>
    </lineage>
</organism>
<name>A0ABQ8MQY4_LABRO</name>
<dbReference type="InterPro" id="IPR003309">
    <property type="entry name" value="SCAN_dom"/>
</dbReference>
<dbReference type="InterPro" id="IPR050951">
    <property type="entry name" value="Retrovirus_Pol_polyprotein"/>
</dbReference>
<dbReference type="Gene3D" id="1.10.340.70">
    <property type="match status" value="1"/>
</dbReference>
<gene>
    <name evidence="8" type="ORF">H4Q32_021441</name>
</gene>
<protein>
    <recommendedName>
        <fullName evidence="5">Gypsy retrotransposon integrase-like protein 1</fullName>
        <ecNumber evidence="2">3.1.26.4</ecNumber>
    </recommendedName>
</protein>
<feature type="region of interest" description="Disordered" evidence="6">
    <location>
        <begin position="84"/>
        <end position="124"/>
    </location>
</feature>
<feature type="compositionally biased region" description="Low complexity" evidence="6">
    <location>
        <begin position="103"/>
        <end position="122"/>
    </location>
</feature>
<accession>A0ABQ8MQY4</accession>
<dbReference type="InterPro" id="IPR036397">
    <property type="entry name" value="RNaseH_sf"/>
</dbReference>
<dbReference type="SUPFAM" id="SSF47353">
    <property type="entry name" value="Retrovirus capsid dimerization domain-like"/>
    <property type="match status" value="1"/>
</dbReference>
<dbReference type="Gene3D" id="3.30.420.10">
    <property type="entry name" value="Ribonuclease H-like superfamily/Ribonuclease H"/>
    <property type="match status" value="1"/>
</dbReference>
<feature type="compositionally biased region" description="Basic and acidic residues" evidence="6">
    <location>
        <begin position="332"/>
        <end position="344"/>
    </location>
</feature>
<dbReference type="InterPro" id="IPR038269">
    <property type="entry name" value="SCAN_sf"/>
</dbReference>
<dbReference type="EMBL" id="JACTAM010000004">
    <property type="protein sequence ID" value="KAI2665219.1"/>
    <property type="molecule type" value="Genomic_DNA"/>
</dbReference>
<dbReference type="Gene3D" id="3.10.10.10">
    <property type="entry name" value="HIV Type 1 Reverse Transcriptase, subunit A, domain 1"/>
    <property type="match status" value="1"/>
</dbReference>
<dbReference type="SUPFAM" id="SSF57756">
    <property type="entry name" value="Retrovirus zinc finger-like domains"/>
    <property type="match status" value="1"/>
</dbReference>
<dbReference type="Pfam" id="PF00078">
    <property type="entry name" value="RVT_1"/>
    <property type="match status" value="1"/>
</dbReference>
<keyword evidence="9" id="KW-1185">Reference proteome</keyword>
<dbReference type="EC" id="3.1.26.4" evidence="2"/>
<dbReference type="Gene3D" id="3.30.70.270">
    <property type="match status" value="2"/>
</dbReference>
<comment type="caution">
    <text evidence="8">The sequence shown here is derived from an EMBL/GenBank/DDBJ whole genome shotgun (WGS) entry which is preliminary data.</text>
</comment>
<feature type="domain" description="Integrase catalytic" evidence="7">
    <location>
        <begin position="712"/>
        <end position="870"/>
    </location>
</feature>
<keyword evidence="4" id="KW-0378">Hydrolase</keyword>
<dbReference type="Pfam" id="PF02023">
    <property type="entry name" value="SCAN"/>
    <property type="match status" value="1"/>
</dbReference>
<dbReference type="InterPro" id="IPR001584">
    <property type="entry name" value="Integrase_cat-core"/>
</dbReference>
<keyword evidence="3" id="KW-0645">Protease</keyword>
<dbReference type="Pfam" id="PF00665">
    <property type="entry name" value="rve"/>
    <property type="match status" value="1"/>
</dbReference>